<name>A0A4R3YL33_9GAMM</name>
<organism evidence="1 2">
    <name type="scientific">Luteibacter rhizovicinus</name>
    <dbReference type="NCBI Taxonomy" id="242606"/>
    <lineage>
        <taxon>Bacteria</taxon>
        <taxon>Pseudomonadati</taxon>
        <taxon>Pseudomonadota</taxon>
        <taxon>Gammaproteobacteria</taxon>
        <taxon>Lysobacterales</taxon>
        <taxon>Rhodanobacteraceae</taxon>
        <taxon>Luteibacter</taxon>
    </lineage>
</organism>
<reference evidence="1 2" key="1">
    <citation type="submission" date="2019-03" db="EMBL/GenBank/DDBJ databases">
        <title>Above-ground endophytic microbial communities from plants in different locations in the United States.</title>
        <authorList>
            <person name="Frank C."/>
        </authorList>
    </citation>
    <scope>NUCLEOTIDE SEQUENCE [LARGE SCALE GENOMIC DNA]</scope>
    <source>
        <strain evidence="1 2">LP_13_YM</strain>
    </source>
</reference>
<evidence type="ECO:0000313" key="2">
    <source>
        <dbReference type="Proteomes" id="UP000295645"/>
    </source>
</evidence>
<proteinExistence type="predicted"/>
<dbReference type="AlphaFoldDB" id="A0A4R3YL33"/>
<dbReference type="Proteomes" id="UP000295645">
    <property type="component" value="Unassembled WGS sequence"/>
</dbReference>
<dbReference type="EMBL" id="SMCS01000008">
    <property type="protein sequence ID" value="TCV92128.1"/>
    <property type="molecule type" value="Genomic_DNA"/>
</dbReference>
<dbReference type="PROSITE" id="PS51257">
    <property type="entry name" value="PROKAR_LIPOPROTEIN"/>
    <property type="match status" value="1"/>
</dbReference>
<comment type="caution">
    <text evidence="1">The sequence shown here is derived from an EMBL/GenBank/DDBJ whole genome shotgun (WGS) entry which is preliminary data.</text>
</comment>
<sequence>MRRFIGPVIACATLYACGHAAPTDNELRQALQEPLLDHVSVNGITLPKDSFTVDAINVVSINKHMVSDTPHFTVAANATVTLTKNGNDILLEIKQGIDGSDIGAILQLQQFVRSLGFTLKRGSKLNYKIEADVISENEKYVVGSDHIIPQ</sequence>
<keyword evidence="2" id="KW-1185">Reference proteome</keyword>
<dbReference type="OrthoDB" id="9840374at2"/>
<evidence type="ECO:0008006" key="3">
    <source>
        <dbReference type="Google" id="ProtNLM"/>
    </source>
</evidence>
<gene>
    <name evidence="1" type="ORF">EC912_108122</name>
</gene>
<dbReference type="RefSeq" id="WP_132146394.1">
    <property type="nucleotide sequence ID" value="NZ_SMCS01000008.1"/>
</dbReference>
<evidence type="ECO:0000313" key="1">
    <source>
        <dbReference type="EMBL" id="TCV92128.1"/>
    </source>
</evidence>
<accession>A0A4R3YL33</accession>
<protein>
    <recommendedName>
        <fullName evidence="3">Lipoprotein</fullName>
    </recommendedName>
</protein>